<dbReference type="InterPro" id="IPR039437">
    <property type="entry name" value="FrzH/put_lumazine-bd"/>
</dbReference>
<dbReference type="OrthoDB" id="764454at2"/>
<keyword evidence="1" id="KW-0732">Signal</keyword>
<comment type="caution">
    <text evidence="2">The sequence shown here is derived from an EMBL/GenBank/DDBJ whole genome shotgun (WGS) entry which is preliminary data.</text>
</comment>
<dbReference type="InterPro" id="IPR032710">
    <property type="entry name" value="NTF2-like_dom_sf"/>
</dbReference>
<feature type="signal peptide" evidence="1">
    <location>
        <begin position="1"/>
        <end position="23"/>
    </location>
</feature>
<reference evidence="2 3" key="1">
    <citation type="submission" date="2019-04" db="EMBL/GenBank/DDBJ databases">
        <title>Sphingobacterium olei sp. nov., isolated from oil-contaminated soil.</title>
        <authorList>
            <person name="Liu B."/>
        </authorList>
    </citation>
    <scope>NUCLEOTIDE SEQUENCE [LARGE SCALE GENOMIC DNA]</scope>
    <source>
        <strain evidence="2 3">Y3L14</strain>
    </source>
</reference>
<protein>
    <submittedName>
        <fullName evidence="2">Nuclear transport factor 2 family protein</fullName>
    </submittedName>
</protein>
<proteinExistence type="predicted"/>
<sequence length="142" mass="16031">MKTTIISTIATALILFASSMAFGTDKNSPTKSMNAMRTIAMYLDATALGNAQFNEKLFAKDFEYYSTANHSKHSKKNYTKFLKENQGMQYDCKTTYEILDESGNSCIAKATMEFESFTRIDHITLCHTKDGWQVSKVVTTYP</sequence>
<dbReference type="SUPFAM" id="SSF54427">
    <property type="entry name" value="NTF2-like"/>
    <property type="match status" value="1"/>
</dbReference>
<evidence type="ECO:0000313" key="2">
    <source>
        <dbReference type="EMBL" id="TJY65701.1"/>
    </source>
</evidence>
<dbReference type="Proteomes" id="UP000309872">
    <property type="component" value="Unassembled WGS sequence"/>
</dbReference>
<dbReference type="AlphaFoldDB" id="A0A4U0H257"/>
<feature type="chain" id="PRO_5020314860" evidence="1">
    <location>
        <begin position="24"/>
        <end position="142"/>
    </location>
</feature>
<accession>A0A4U0H257</accession>
<organism evidence="2 3">
    <name type="scientific">Sphingobacterium alkalisoli</name>
    <dbReference type="NCBI Taxonomy" id="1874115"/>
    <lineage>
        <taxon>Bacteria</taxon>
        <taxon>Pseudomonadati</taxon>
        <taxon>Bacteroidota</taxon>
        <taxon>Sphingobacteriia</taxon>
        <taxon>Sphingobacteriales</taxon>
        <taxon>Sphingobacteriaceae</taxon>
        <taxon>Sphingobacterium</taxon>
    </lineage>
</organism>
<gene>
    <name evidence="2" type="ORF">FAZ19_11295</name>
</gene>
<evidence type="ECO:0000256" key="1">
    <source>
        <dbReference type="SAM" id="SignalP"/>
    </source>
</evidence>
<dbReference type="Pfam" id="PF12893">
    <property type="entry name" value="Lumazine_bd_2"/>
    <property type="match status" value="1"/>
</dbReference>
<dbReference type="EMBL" id="SUKA01000003">
    <property type="protein sequence ID" value="TJY65701.1"/>
    <property type="molecule type" value="Genomic_DNA"/>
</dbReference>
<dbReference type="Gene3D" id="3.10.450.50">
    <property type="match status" value="1"/>
</dbReference>
<keyword evidence="3" id="KW-1185">Reference proteome</keyword>
<evidence type="ECO:0000313" key="3">
    <source>
        <dbReference type="Proteomes" id="UP000309872"/>
    </source>
</evidence>
<name>A0A4U0H257_9SPHI</name>
<dbReference type="RefSeq" id="WP_136820830.1">
    <property type="nucleotide sequence ID" value="NZ_BMJX01000003.1"/>
</dbReference>